<reference evidence="10" key="1">
    <citation type="journal article" date="2020" name="MBio">
        <title>Horizontal gene transfer to a defensive symbiont with a reduced genome amongst a multipartite beetle microbiome.</title>
        <authorList>
            <person name="Waterworth S.C."/>
            <person name="Florez L.V."/>
            <person name="Rees E.R."/>
            <person name="Hertweck C."/>
            <person name="Kaltenpoth M."/>
            <person name="Kwan J.C."/>
        </authorList>
    </citation>
    <scope>NUCLEOTIDE SEQUENCE [LARGE SCALE GENOMIC DNA]</scope>
</reference>
<evidence type="ECO:0000256" key="3">
    <source>
        <dbReference type="ARBA" id="ARBA00022723"/>
    </source>
</evidence>
<evidence type="ECO:0000313" key="10">
    <source>
        <dbReference type="Proteomes" id="UP000461670"/>
    </source>
</evidence>
<dbReference type="AlphaFoldDB" id="A0A7V8FMZ1"/>
<dbReference type="InterPro" id="IPR029058">
    <property type="entry name" value="AB_hydrolase_fold"/>
</dbReference>
<dbReference type="PANTHER" id="PTHR33938:SF15">
    <property type="entry name" value="FERULOYL ESTERASE B-RELATED"/>
    <property type="match status" value="1"/>
</dbReference>
<proteinExistence type="inferred from homology"/>
<feature type="chain" id="PRO_5031448994" evidence="8">
    <location>
        <begin position="30"/>
        <end position="584"/>
    </location>
</feature>
<dbReference type="InterPro" id="IPR011118">
    <property type="entry name" value="Tannase/feruloyl_esterase"/>
</dbReference>
<evidence type="ECO:0000256" key="6">
    <source>
        <dbReference type="ARBA" id="ARBA00022837"/>
    </source>
</evidence>
<organism evidence="9 10">
    <name type="scientific">Paracidovorax wautersii</name>
    <dbReference type="NCBI Taxonomy" id="1177982"/>
    <lineage>
        <taxon>Bacteria</taxon>
        <taxon>Pseudomonadati</taxon>
        <taxon>Pseudomonadota</taxon>
        <taxon>Betaproteobacteria</taxon>
        <taxon>Burkholderiales</taxon>
        <taxon>Comamonadaceae</taxon>
        <taxon>Paracidovorax</taxon>
    </lineage>
</organism>
<feature type="signal peptide" evidence="8">
    <location>
        <begin position="1"/>
        <end position="29"/>
    </location>
</feature>
<evidence type="ECO:0000256" key="4">
    <source>
        <dbReference type="ARBA" id="ARBA00022729"/>
    </source>
</evidence>
<comment type="caution">
    <text evidence="9">The sequence shown here is derived from an EMBL/GenBank/DDBJ whole genome shotgun (WGS) entry which is preliminary data.</text>
</comment>
<dbReference type="PANTHER" id="PTHR33938">
    <property type="entry name" value="FERULOYL ESTERASE B-RELATED"/>
    <property type="match status" value="1"/>
</dbReference>
<keyword evidence="7" id="KW-1015">Disulfide bond</keyword>
<gene>
    <name evidence="9" type="ORF">GAK30_02440</name>
</gene>
<dbReference type="EMBL" id="WNDQ01000034">
    <property type="protein sequence ID" value="KAF1020508.1"/>
    <property type="molecule type" value="Genomic_DNA"/>
</dbReference>
<dbReference type="GO" id="GO:0052689">
    <property type="term" value="F:carboxylic ester hydrolase activity"/>
    <property type="evidence" value="ECO:0007669"/>
    <property type="project" value="UniProtKB-KW"/>
</dbReference>
<dbReference type="Pfam" id="PF07519">
    <property type="entry name" value="Tannase"/>
    <property type="match status" value="1"/>
</dbReference>
<evidence type="ECO:0000313" key="9">
    <source>
        <dbReference type="EMBL" id="KAF1020508.1"/>
    </source>
</evidence>
<keyword evidence="2" id="KW-0719">Serine esterase</keyword>
<dbReference type="GO" id="GO:0046872">
    <property type="term" value="F:metal ion binding"/>
    <property type="evidence" value="ECO:0007669"/>
    <property type="project" value="UniProtKB-KW"/>
</dbReference>
<evidence type="ECO:0000256" key="7">
    <source>
        <dbReference type="ARBA" id="ARBA00023157"/>
    </source>
</evidence>
<keyword evidence="5 9" id="KW-0378">Hydrolase</keyword>
<dbReference type="Gene3D" id="3.40.50.1820">
    <property type="entry name" value="alpha/beta hydrolase"/>
    <property type="match status" value="1"/>
</dbReference>
<dbReference type="Proteomes" id="UP000461670">
    <property type="component" value="Unassembled WGS sequence"/>
</dbReference>
<comment type="similarity">
    <text evidence="1">Belongs to the tannase family.</text>
</comment>
<keyword evidence="4 8" id="KW-0732">Signal</keyword>
<keyword evidence="3" id="KW-0479">Metal-binding</keyword>
<protein>
    <submittedName>
        <fullName evidence="9">Mono(2-hydroxyethyl) terephthalate hydrolase</fullName>
    </submittedName>
</protein>
<evidence type="ECO:0000256" key="1">
    <source>
        <dbReference type="ARBA" id="ARBA00006249"/>
    </source>
</evidence>
<sequence>MSRSSVLRRAVVPGTLILAALVAALPACGGDSDADTSANTGGTDTALPRLAAAVGAPLQGTCEALAGFQFGQTTIATATTAAAGTLTVAGQPVRAHCVVTGAMNPRVSAVDGQTYAIGFEMRLPLDWNGRFLYQGNGGTDGNVAQAVGSVGSGGPLTHALQQGFAVISSDAGHSAAQNPLFGLDPQARIDYGYGAVVALTPMAKALVKQAYGKGPDRSYAGGTSNGGRHAMVAGTRLPTDYDGILASTPGFHLPRAAAAQLYTAQQLRRAATDENDLSTAFTVPERQLVARAILSKCDTLDGVADGLVQDVEACRTAFDIRRDVPVCSGARDGTCLSATQVDALANLYRGPVNSRGEALYATQPFDPGLVGSNWASWKFVSSVGGERDPVAVGIIFQVPPDATVKDRSRQFTFDYNFDTDYPKLSATNATYTESALSFMLPPNELQLDALRDRGAKMLVVQGTADGVFSADDTQAWYDRLLARYQGQTQEFVRFFRVPGMNHSRGGIATDQFDALESLVRWVEYGEAPDRIVASARGAGNAGGANAELPADWSANRTRPLCPYPQIARYSGSGDSEKAENFTCR</sequence>
<evidence type="ECO:0000256" key="5">
    <source>
        <dbReference type="ARBA" id="ARBA00022801"/>
    </source>
</evidence>
<accession>A0A7V8FMZ1</accession>
<dbReference type="SUPFAM" id="SSF53474">
    <property type="entry name" value="alpha/beta-Hydrolases"/>
    <property type="match status" value="1"/>
</dbReference>
<evidence type="ECO:0000256" key="2">
    <source>
        <dbReference type="ARBA" id="ARBA00022487"/>
    </source>
</evidence>
<keyword evidence="6" id="KW-0106">Calcium</keyword>
<name>A0A7V8FMZ1_9BURK</name>
<evidence type="ECO:0000256" key="8">
    <source>
        <dbReference type="SAM" id="SignalP"/>
    </source>
</evidence>